<dbReference type="InterPro" id="IPR000182">
    <property type="entry name" value="GNAT_dom"/>
</dbReference>
<name>A0A953T702_9BURK</name>
<proteinExistence type="predicted"/>
<protein>
    <submittedName>
        <fullName evidence="2">GNAT family N-acetyltransferase</fullName>
    </submittedName>
</protein>
<accession>A0A953T702</accession>
<comment type="caution">
    <text evidence="2">The sequence shown here is derived from an EMBL/GenBank/DDBJ whole genome shotgun (WGS) entry which is preliminary data.</text>
</comment>
<dbReference type="AlphaFoldDB" id="A0A953T702"/>
<dbReference type="PROSITE" id="PS51186">
    <property type="entry name" value="GNAT"/>
    <property type="match status" value="1"/>
</dbReference>
<dbReference type="InterPro" id="IPR016181">
    <property type="entry name" value="Acyl_CoA_acyltransferase"/>
</dbReference>
<evidence type="ECO:0000313" key="3">
    <source>
        <dbReference type="Proteomes" id="UP000739565"/>
    </source>
</evidence>
<dbReference type="SUPFAM" id="SSF55729">
    <property type="entry name" value="Acyl-CoA N-acyltransferases (Nat)"/>
    <property type="match status" value="1"/>
</dbReference>
<evidence type="ECO:0000259" key="1">
    <source>
        <dbReference type="PROSITE" id="PS51186"/>
    </source>
</evidence>
<keyword evidence="3" id="KW-1185">Reference proteome</keyword>
<reference evidence="2" key="1">
    <citation type="submission" date="2021-07" db="EMBL/GenBank/DDBJ databases">
        <title>New genus and species of the family Alcaligenaceae.</title>
        <authorList>
            <person name="Hahn M.W."/>
        </authorList>
    </citation>
    <scope>NUCLEOTIDE SEQUENCE</scope>
    <source>
        <strain evidence="2">LF4-65</strain>
    </source>
</reference>
<sequence>MAVQLSAITDCSGLSSSWIEFAELLQEYAQQDLAQPQLSTIWQDLKDLPKRYGPPIGGVVLLHVDGALAGCMAFTATKVDGCCELKRLFVRKAFRGLGYSPILLREAMLKAKEAGYVRGALSTWPDNPKALELYRFLGFVPVAAFKEDRGQDLLFLGQDL</sequence>
<dbReference type="Gene3D" id="3.40.630.30">
    <property type="match status" value="1"/>
</dbReference>
<dbReference type="CDD" id="cd04301">
    <property type="entry name" value="NAT_SF"/>
    <property type="match status" value="1"/>
</dbReference>
<dbReference type="InterPro" id="IPR052777">
    <property type="entry name" value="Acetyltransferase_Enz"/>
</dbReference>
<feature type="domain" description="N-acetyltransferase" evidence="1">
    <location>
        <begin position="3"/>
        <end position="160"/>
    </location>
</feature>
<dbReference type="EMBL" id="JAHXRI010000006">
    <property type="protein sequence ID" value="MBZ1350284.1"/>
    <property type="molecule type" value="Genomic_DNA"/>
</dbReference>
<dbReference type="Pfam" id="PF00583">
    <property type="entry name" value="Acetyltransf_1"/>
    <property type="match status" value="1"/>
</dbReference>
<evidence type="ECO:0000313" key="2">
    <source>
        <dbReference type="EMBL" id="MBZ1350284.1"/>
    </source>
</evidence>
<dbReference type="Proteomes" id="UP000739565">
    <property type="component" value="Unassembled WGS sequence"/>
</dbReference>
<dbReference type="PANTHER" id="PTHR43305">
    <property type="entry name" value="FAMILY N-ACETYLTRANSFERASE, PUTATIVE (AFU_ORTHOLOGUE AFUA_2G01380)-RELATED"/>
    <property type="match status" value="1"/>
</dbReference>
<dbReference type="RefSeq" id="WP_259660665.1">
    <property type="nucleotide sequence ID" value="NZ_JAHXRI010000006.1"/>
</dbReference>
<organism evidence="2 3">
    <name type="scientific">Zwartia hollandica</name>
    <dbReference type="NCBI Taxonomy" id="324606"/>
    <lineage>
        <taxon>Bacteria</taxon>
        <taxon>Pseudomonadati</taxon>
        <taxon>Pseudomonadota</taxon>
        <taxon>Betaproteobacteria</taxon>
        <taxon>Burkholderiales</taxon>
        <taxon>Alcaligenaceae</taxon>
        <taxon>Zwartia</taxon>
    </lineage>
</organism>
<gene>
    <name evidence="2" type="ORF">KZZ10_06455</name>
</gene>
<dbReference type="PANTHER" id="PTHR43305:SF1">
    <property type="entry name" value="FAMILY N-ACETYLTRANSFERASE, PUTATIVE (AFU_ORTHOLOGUE AFUA_2G01380)-RELATED"/>
    <property type="match status" value="1"/>
</dbReference>
<dbReference type="GO" id="GO:0016747">
    <property type="term" value="F:acyltransferase activity, transferring groups other than amino-acyl groups"/>
    <property type="evidence" value="ECO:0007669"/>
    <property type="project" value="InterPro"/>
</dbReference>